<protein>
    <recommendedName>
        <fullName evidence="3">NmrA-like domain-containing protein</fullName>
    </recommendedName>
</protein>
<proteinExistence type="predicted"/>
<evidence type="ECO:0000313" key="4">
    <source>
        <dbReference type="EMBL" id="OAP55416.1"/>
    </source>
</evidence>
<evidence type="ECO:0000259" key="3">
    <source>
        <dbReference type="Pfam" id="PF05368"/>
    </source>
</evidence>
<dbReference type="Gene3D" id="3.40.50.720">
    <property type="entry name" value="NAD(P)-binding Rossmann-like Domain"/>
    <property type="match status" value="1"/>
</dbReference>
<dbReference type="PANTHER" id="PTHR47706:SF5">
    <property type="entry name" value="ISOFLAVONE REDUCTASE"/>
    <property type="match status" value="1"/>
</dbReference>
<dbReference type="SUPFAM" id="SSF51735">
    <property type="entry name" value="NAD(P)-binding Rossmann-fold domains"/>
    <property type="match status" value="1"/>
</dbReference>
<evidence type="ECO:0000313" key="5">
    <source>
        <dbReference type="Proteomes" id="UP000078343"/>
    </source>
</evidence>
<dbReference type="GeneID" id="30014557"/>
<dbReference type="InterPro" id="IPR036291">
    <property type="entry name" value="NAD(P)-bd_dom_sf"/>
</dbReference>
<gene>
    <name evidence="4" type="ORF">AYL99_10389</name>
</gene>
<dbReference type="GO" id="GO:0016491">
    <property type="term" value="F:oxidoreductase activity"/>
    <property type="evidence" value="ECO:0007669"/>
    <property type="project" value="UniProtKB-KW"/>
</dbReference>
<keyword evidence="5" id="KW-1185">Reference proteome</keyword>
<accession>A0A178Z7I8</accession>
<evidence type="ECO:0000256" key="1">
    <source>
        <dbReference type="ARBA" id="ARBA00022857"/>
    </source>
</evidence>
<dbReference type="PANTHER" id="PTHR47706">
    <property type="entry name" value="NMRA-LIKE FAMILY PROTEIN"/>
    <property type="match status" value="1"/>
</dbReference>
<sequence>MFDPRQQQQRQHSPGHTAAAMIKVAVVGTNGLAQYIAHSIAAQTSHQFIILSRRSRSDGKRLASTSGKLVSSSFITYHVVDYSNPTDLKFKLAGVDTVISTVSGNAQLALIDAAAAAHVRRFVPSEFGGPPSLRPQNDLLDNGRRAAILRLHQHEPSGMRFTVFTCGVLYERFAPGGMAASQIGLRSNIGQEGDYLMDFRRRRAQVPYLNSAGQPATICMTSAADVARFVVAALDLASWPREFRLRGERLSVRDVVAIAEEIQGRPFEVSGHTRSSLQDALTYARAVGDHARETRVHHLITTAEGRYDFVNTNLNQLVAVQPESFRDWLLRVWSSAT</sequence>
<dbReference type="AlphaFoldDB" id="A0A178Z7I8"/>
<dbReference type="EMBL" id="LVYI01000011">
    <property type="protein sequence ID" value="OAP55416.1"/>
    <property type="molecule type" value="Genomic_DNA"/>
</dbReference>
<reference evidence="4 5" key="1">
    <citation type="submission" date="2016-04" db="EMBL/GenBank/DDBJ databases">
        <title>Draft genome of Fonsecaea erecta CBS 125763.</title>
        <authorList>
            <person name="Weiss V.A."/>
            <person name="Vicente V.A."/>
            <person name="Raittz R.T."/>
            <person name="Moreno L.F."/>
            <person name="De Souza E.M."/>
            <person name="Pedrosa F.O."/>
            <person name="Steffens M.B."/>
            <person name="Faoro H."/>
            <person name="Tadra-Sfeir M.Z."/>
            <person name="Najafzadeh M.J."/>
            <person name="Felipe M.S."/>
            <person name="Teixeira M."/>
            <person name="Sun J."/>
            <person name="Xi L."/>
            <person name="Gomes R."/>
            <person name="De Azevedo C.M."/>
            <person name="Salgado C.G."/>
            <person name="Da Silva M.B."/>
            <person name="Nascimento M.F."/>
            <person name="Queiroz-Telles F."/>
            <person name="Attili D.S."/>
            <person name="Gorbushina A."/>
        </authorList>
    </citation>
    <scope>NUCLEOTIDE SEQUENCE [LARGE SCALE GENOMIC DNA]</scope>
    <source>
        <strain evidence="4 5">CBS 125763</strain>
    </source>
</reference>
<evidence type="ECO:0000256" key="2">
    <source>
        <dbReference type="ARBA" id="ARBA00023002"/>
    </source>
</evidence>
<dbReference type="Proteomes" id="UP000078343">
    <property type="component" value="Unassembled WGS sequence"/>
</dbReference>
<dbReference type="InterPro" id="IPR051609">
    <property type="entry name" value="NmrA/Isoflavone_reductase-like"/>
</dbReference>
<comment type="caution">
    <text evidence="4">The sequence shown here is derived from an EMBL/GenBank/DDBJ whole genome shotgun (WGS) entry which is preliminary data.</text>
</comment>
<feature type="domain" description="NmrA-like" evidence="3">
    <location>
        <begin position="23"/>
        <end position="269"/>
    </location>
</feature>
<dbReference type="OrthoDB" id="10000533at2759"/>
<keyword evidence="2" id="KW-0560">Oxidoreductase</keyword>
<organism evidence="4 5">
    <name type="scientific">Fonsecaea erecta</name>
    <dbReference type="NCBI Taxonomy" id="1367422"/>
    <lineage>
        <taxon>Eukaryota</taxon>
        <taxon>Fungi</taxon>
        <taxon>Dikarya</taxon>
        <taxon>Ascomycota</taxon>
        <taxon>Pezizomycotina</taxon>
        <taxon>Eurotiomycetes</taxon>
        <taxon>Chaetothyriomycetidae</taxon>
        <taxon>Chaetothyriales</taxon>
        <taxon>Herpotrichiellaceae</taxon>
        <taxon>Fonsecaea</taxon>
    </lineage>
</organism>
<dbReference type="RefSeq" id="XP_018688783.1">
    <property type="nucleotide sequence ID" value="XM_018841895.1"/>
</dbReference>
<name>A0A178Z7I8_9EURO</name>
<keyword evidence="1" id="KW-0521">NADP</keyword>
<dbReference type="Pfam" id="PF05368">
    <property type="entry name" value="NmrA"/>
    <property type="match status" value="1"/>
</dbReference>
<dbReference type="InterPro" id="IPR008030">
    <property type="entry name" value="NmrA-like"/>
</dbReference>